<feature type="non-terminal residue" evidence="2">
    <location>
        <position position="1"/>
    </location>
</feature>
<feature type="transmembrane region" description="Helical" evidence="1">
    <location>
        <begin position="32"/>
        <end position="53"/>
    </location>
</feature>
<keyword evidence="1" id="KW-0812">Transmembrane</keyword>
<evidence type="ECO:0000256" key="1">
    <source>
        <dbReference type="SAM" id="Phobius"/>
    </source>
</evidence>
<dbReference type="AlphaFoldDB" id="A0A270N183"/>
<dbReference type="RefSeq" id="WP_170944962.1">
    <property type="nucleotide sequence ID" value="NZ_NJGC01000075.1"/>
</dbReference>
<proteinExistence type="predicted"/>
<dbReference type="EMBL" id="NJGC01000075">
    <property type="protein sequence ID" value="PAM65899.1"/>
    <property type="molecule type" value="Genomic_DNA"/>
</dbReference>
<dbReference type="Proteomes" id="UP000216433">
    <property type="component" value="Unassembled WGS sequence"/>
</dbReference>
<keyword evidence="1" id="KW-1133">Transmembrane helix</keyword>
<keyword evidence="1" id="KW-0472">Membrane</keyword>
<sequence>IGWAVWSGLGLGGDWPQDPVSLREVVLHDPRILWLAGALMIPLTWVYGFQMLLNLAPYASAVRQLTPEPVADAPVSGDESES</sequence>
<organism evidence="2 3">
    <name type="scientific">Stenotrophomonas maltophilia</name>
    <name type="common">Pseudomonas maltophilia</name>
    <name type="synonym">Xanthomonas maltophilia</name>
    <dbReference type="NCBI Taxonomy" id="40324"/>
    <lineage>
        <taxon>Bacteria</taxon>
        <taxon>Pseudomonadati</taxon>
        <taxon>Pseudomonadota</taxon>
        <taxon>Gammaproteobacteria</taxon>
        <taxon>Lysobacterales</taxon>
        <taxon>Lysobacteraceae</taxon>
        <taxon>Stenotrophomonas</taxon>
        <taxon>Stenotrophomonas maltophilia group</taxon>
    </lineage>
</organism>
<reference evidence="2 3" key="1">
    <citation type="submission" date="2017-06" db="EMBL/GenBank/DDBJ databases">
        <title>Genome sequencing and assembly of Stenotrophomonas maltophilia DF07.</title>
        <authorList>
            <person name="Iyer R."/>
        </authorList>
    </citation>
    <scope>NUCLEOTIDE SEQUENCE [LARGE SCALE GENOMIC DNA]</scope>
    <source>
        <strain evidence="2 3">DF07</strain>
    </source>
</reference>
<evidence type="ECO:0000313" key="2">
    <source>
        <dbReference type="EMBL" id="PAM65899.1"/>
    </source>
</evidence>
<comment type="caution">
    <text evidence="2">The sequence shown here is derived from an EMBL/GenBank/DDBJ whole genome shotgun (WGS) entry which is preliminary data.</text>
</comment>
<evidence type="ECO:0000313" key="3">
    <source>
        <dbReference type="Proteomes" id="UP000216433"/>
    </source>
</evidence>
<accession>A0A270N183</accession>
<name>A0A270N183_STEMA</name>
<protein>
    <submittedName>
        <fullName evidence="2">Uncharacterized protein</fullName>
    </submittedName>
</protein>
<gene>
    <name evidence="2" type="ORF">CEK00_21275</name>
</gene>